<proteinExistence type="predicted"/>
<evidence type="ECO:0000313" key="1">
    <source>
        <dbReference type="EMBL" id="SVB84010.1"/>
    </source>
</evidence>
<protein>
    <submittedName>
        <fullName evidence="1">Uncharacterized protein</fullName>
    </submittedName>
</protein>
<dbReference type="EMBL" id="UINC01059988">
    <property type="protein sequence ID" value="SVB84010.1"/>
    <property type="molecule type" value="Genomic_DNA"/>
</dbReference>
<organism evidence="1">
    <name type="scientific">marine metagenome</name>
    <dbReference type="NCBI Taxonomy" id="408172"/>
    <lineage>
        <taxon>unclassified sequences</taxon>
        <taxon>metagenomes</taxon>
        <taxon>ecological metagenomes</taxon>
    </lineage>
</organism>
<gene>
    <name evidence="1" type="ORF">METZ01_LOCUS236864</name>
</gene>
<dbReference type="AlphaFoldDB" id="A0A382H9Q5"/>
<accession>A0A382H9Q5</accession>
<sequence length="76" mass="7881">MIAQPLFQIINGLGQVGRETLLANEFAKVAGDRSIGVVEELRNNPLAKVGGDGALEPGDALEEGGEVALLQQGVIL</sequence>
<name>A0A382H9Q5_9ZZZZ</name>
<reference evidence="1" key="1">
    <citation type="submission" date="2018-05" db="EMBL/GenBank/DDBJ databases">
        <authorList>
            <person name="Lanie J.A."/>
            <person name="Ng W.-L."/>
            <person name="Kazmierczak K.M."/>
            <person name="Andrzejewski T.M."/>
            <person name="Davidsen T.M."/>
            <person name="Wayne K.J."/>
            <person name="Tettelin H."/>
            <person name="Glass J.I."/>
            <person name="Rusch D."/>
            <person name="Podicherti R."/>
            <person name="Tsui H.-C.T."/>
            <person name="Winkler M.E."/>
        </authorList>
    </citation>
    <scope>NUCLEOTIDE SEQUENCE</scope>
</reference>